<dbReference type="AlphaFoldDB" id="A0A1G6FZJ8"/>
<dbReference type="Proteomes" id="UP000181870">
    <property type="component" value="Unassembled WGS sequence"/>
</dbReference>
<evidence type="ECO:0000313" key="4">
    <source>
        <dbReference type="Proteomes" id="UP000183670"/>
    </source>
</evidence>
<proteinExistence type="predicted"/>
<accession>A0A1G6FZJ8</accession>
<evidence type="ECO:0000313" key="3">
    <source>
        <dbReference type="Proteomes" id="UP000181870"/>
    </source>
</evidence>
<name>A0A1G6FZJ8_BACOV</name>
<dbReference type="EMBL" id="FNDO01000023">
    <property type="protein sequence ID" value="SDI04836.1"/>
    <property type="molecule type" value="Genomic_DNA"/>
</dbReference>
<dbReference type="EMBL" id="FMYE01000001">
    <property type="protein sequence ID" value="SDB75177.1"/>
    <property type="molecule type" value="Genomic_DNA"/>
</dbReference>
<protein>
    <submittedName>
        <fullName evidence="1">Uncharacterized protein</fullName>
    </submittedName>
</protein>
<reference evidence="3 4" key="1">
    <citation type="submission" date="2016-10" db="EMBL/GenBank/DDBJ databases">
        <authorList>
            <person name="de Groot N.N."/>
        </authorList>
    </citation>
    <scope>NUCLEOTIDE SEQUENCE [LARGE SCALE GENOMIC DNA]</scope>
    <source>
        <strain evidence="1 4">NLAE-zl-C500</strain>
        <strain evidence="2 3">NLAE-zl-C57</strain>
    </source>
</reference>
<gene>
    <name evidence="1" type="ORF">SAMN05192581_100165</name>
    <name evidence="2" type="ORF">SAMN05192582_102311</name>
</gene>
<organism evidence="1 4">
    <name type="scientific">Bacteroides ovatus</name>
    <dbReference type="NCBI Taxonomy" id="28116"/>
    <lineage>
        <taxon>Bacteria</taxon>
        <taxon>Pseudomonadati</taxon>
        <taxon>Bacteroidota</taxon>
        <taxon>Bacteroidia</taxon>
        <taxon>Bacteroidales</taxon>
        <taxon>Bacteroidaceae</taxon>
        <taxon>Bacteroides</taxon>
    </lineage>
</organism>
<evidence type="ECO:0000313" key="1">
    <source>
        <dbReference type="EMBL" id="SDB75177.1"/>
    </source>
</evidence>
<dbReference type="Proteomes" id="UP000183670">
    <property type="component" value="Unassembled WGS sequence"/>
</dbReference>
<sequence>MKTDIQKGRDKFRPIGGEQAINTHSNYQVVNSQFHRVSIYYLRL</sequence>
<evidence type="ECO:0000313" key="2">
    <source>
        <dbReference type="EMBL" id="SDI04836.1"/>
    </source>
</evidence>